<proteinExistence type="predicted"/>
<dbReference type="Proteomes" id="UP000254808">
    <property type="component" value="Chromosome"/>
</dbReference>
<name>A0A345UMQ8_9BACT</name>
<gene>
    <name evidence="2" type="ORF">CYPRO_2518</name>
</gene>
<evidence type="ECO:0000313" key="2">
    <source>
        <dbReference type="EMBL" id="AXJ01760.1"/>
    </source>
</evidence>
<dbReference type="InterPro" id="IPR002937">
    <property type="entry name" value="Amino_oxidase"/>
</dbReference>
<dbReference type="InterPro" id="IPR036188">
    <property type="entry name" value="FAD/NAD-bd_sf"/>
</dbReference>
<accession>A0A345UMQ8</accession>
<dbReference type="Pfam" id="PF01593">
    <property type="entry name" value="Amino_oxidase"/>
    <property type="match status" value="1"/>
</dbReference>
<feature type="domain" description="Amine oxidase" evidence="1">
    <location>
        <begin position="1"/>
        <end position="474"/>
    </location>
</feature>
<dbReference type="PANTHER" id="PTHR46313">
    <property type="match status" value="1"/>
</dbReference>
<evidence type="ECO:0000259" key="1">
    <source>
        <dbReference type="Pfam" id="PF01593"/>
    </source>
</evidence>
<reference evidence="2 3" key="1">
    <citation type="submission" date="2018-03" db="EMBL/GenBank/DDBJ databases">
        <title>Phenotypic and genomic properties of Cyclonatronum proteinivorum gen. nov., sp. nov., a haloalkaliphilic bacteroidete from soda lakes possessing Na+-translocating rhodopsin.</title>
        <authorList>
            <person name="Toshchakov S.V."/>
            <person name="Korzhenkov A."/>
            <person name="Samarov N.I."/>
            <person name="Kublanov I.V."/>
            <person name="Muntyan M.S."/>
            <person name="Sorokin D.Y."/>
        </authorList>
    </citation>
    <scope>NUCLEOTIDE SEQUENCE [LARGE SCALE GENOMIC DNA]</scope>
    <source>
        <strain evidence="2 3">Omega</strain>
    </source>
</reference>
<dbReference type="PANTHER" id="PTHR46313:SF3">
    <property type="entry name" value="PROLYCOPENE ISOMERASE, CHLOROPLASTIC"/>
    <property type="match status" value="1"/>
</dbReference>
<dbReference type="GO" id="GO:0016491">
    <property type="term" value="F:oxidoreductase activity"/>
    <property type="evidence" value="ECO:0007669"/>
    <property type="project" value="InterPro"/>
</dbReference>
<dbReference type="SUPFAM" id="SSF51905">
    <property type="entry name" value="FAD/NAD(P)-binding domain"/>
    <property type="match status" value="1"/>
</dbReference>
<dbReference type="KEGG" id="cprv:CYPRO_2518"/>
<keyword evidence="3" id="KW-1185">Reference proteome</keyword>
<dbReference type="GO" id="GO:0016116">
    <property type="term" value="P:carotenoid metabolic process"/>
    <property type="evidence" value="ECO:0007669"/>
    <property type="project" value="InterPro"/>
</dbReference>
<dbReference type="InterPro" id="IPR045892">
    <property type="entry name" value="CrtISO-like"/>
</dbReference>
<dbReference type="AlphaFoldDB" id="A0A345UMQ8"/>
<evidence type="ECO:0000313" key="3">
    <source>
        <dbReference type="Proteomes" id="UP000254808"/>
    </source>
</evidence>
<organism evidence="2 3">
    <name type="scientific">Cyclonatronum proteinivorum</name>
    <dbReference type="NCBI Taxonomy" id="1457365"/>
    <lineage>
        <taxon>Bacteria</taxon>
        <taxon>Pseudomonadati</taxon>
        <taxon>Balneolota</taxon>
        <taxon>Balneolia</taxon>
        <taxon>Balneolales</taxon>
        <taxon>Cyclonatronaceae</taxon>
        <taxon>Cyclonatronum</taxon>
    </lineage>
</organism>
<protein>
    <submittedName>
        <fullName evidence="2">C-3',4' desaturase CrtD</fullName>
    </submittedName>
</protein>
<dbReference type="Gene3D" id="3.50.50.60">
    <property type="entry name" value="FAD/NAD(P)-binding domain"/>
    <property type="match status" value="2"/>
</dbReference>
<dbReference type="EMBL" id="CP027806">
    <property type="protein sequence ID" value="AXJ01760.1"/>
    <property type="molecule type" value="Genomic_DNA"/>
</dbReference>
<sequence>MGGMSAACMLAKDGYKVTVLEAAHVPGGCSSSYKRKGYVFESGATTLIGFDENQPLRTLEDELGINLSKKEINPSMTVHLDGDQIIRYKNRQAWIDEAARAFPEIPRSNQKAFWDEAFHVADTVWKVSKKNVYFPPKRATDWLQLAINNNPADAPVLRYAFQSMASIMKKYEVDSPNFRRFVDEQLMITAQAKAEDTPFIFGAAGITYTCYSNYYVPGGLLNMVRELEEKLLKSGGALKTRRKVVKLSEHDRGGYVAETENGEAYYAPKVVSNIPIWNMKEISTGELGLYYGKESERYDEAWGAFTMGVVTGDAYDPHLTLHHQLHLPAGEHMPETEAGSVFVSMSARGDTSRAPEGERTLNISCHTPARKWFEMGDAYEPTKERVQAFILDFLRKNFPGFEESGVKLAFPATPVTWQNWVYRKDGRVGGIPQSMSRSLVDWTQTEAPFPGLYQCGDTSYPGQGIPGVTLGGINVYYRIKKNDS</sequence>